<evidence type="ECO:0000256" key="6">
    <source>
        <dbReference type="ARBA" id="ARBA00022833"/>
    </source>
</evidence>
<keyword evidence="4" id="KW-0479">Metal-binding</keyword>
<protein>
    <recommendedName>
        <fullName evidence="12">Mitochondrial import inner membrane translocase subunit</fullName>
    </recommendedName>
</protein>
<evidence type="ECO:0000256" key="2">
    <source>
        <dbReference type="ARBA" id="ARBA00006720"/>
    </source>
</evidence>
<gene>
    <name evidence="14" type="ORF">CALCODRAFT_495088</name>
</gene>
<reference evidence="14 15" key="1">
    <citation type="journal article" date="2016" name="Mol. Biol. Evol.">
        <title>Comparative Genomics of Early-Diverging Mushroom-Forming Fungi Provides Insights into the Origins of Lignocellulose Decay Capabilities.</title>
        <authorList>
            <person name="Nagy L.G."/>
            <person name="Riley R."/>
            <person name="Tritt A."/>
            <person name="Adam C."/>
            <person name="Daum C."/>
            <person name="Floudas D."/>
            <person name="Sun H."/>
            <person name="Yadav J.S."/>
            <person name="Pangilinan J."/>
            <person name="Larsson K.H."/>
            <person name="Matsuura K."/>
            <person name="Barry K."/>
            <person name="Labutti K."/>
            <person name="Kuo R."/>
            <person name="Ohm R.A."/>
            <person name="Bhattacharya S.S."/>
            <person name="Shirouzu T."/>
            <person name="Yoshinaga Y."/>
            <person name="Martin F.M."/>
            <person name="Grigoriev I.V."/>
            <person name="Hibbett D.S."/>
        </authorList>
    </citation>
    <scope>NUCLEOTIDE SEQUENCE [LARGE SCALE GENOMIC DNA]</scope>
    <source>
        <strain evidence="14 15">HHB12733</strain>
    </source>
</reference>
<comment type="similarity">
    <text evidence="2 12">Belongs to the small Tim family.</text>
</comment>
<evidence type="ECO:0000256" key="4">
    <source>
        <dbReference type="ARBA" id="ARBA00022723"/>
    </source>
</evidence>
<keyword evidence="11 12" id="KW-0143">Chaperone</keyword>
<dbReference type="GO" id="GO:0046872">
    <property type="term" value="F:metal ion binding"/>
    <property type="evidence" value="ECO:0007669"/>
    <property type="project" value="UniProtKB-KW"/>
</dbReference>
<evidence type="ECO:0000256" key="8">
    <source>
        <dbReference type="ARBA" id="ARBA00023010"/>
    </source>
</evidence>
<keyword evidence="7 12" id="KW-0653">Protein transport</keyword>
<keyword evidence="9 12" id="KW-0496">Mitochondrion</keyword>
<organism evidence="14 15">
    <name type="scientific">Calocera cornea HHB12733</name>
    <dbReference type="NCBI Taxonomy" id="1353952"/>
    <lineage>
        <taxon>Eukaryota</taxon>
        <taxon>Fungi</taxon>
        <taxon>Dikarya</taxon>
        <taxon>Basidiomycota</taxon>
        <taxon>Agaricomycotina</taxon>
        <taxon>Dacrymycetes</taxon>
        <taxon>Dacrymycetales</taxon>
        <taxon>Dacrymycetaceae</taxon>
        <taxon>Calocera</taxon>
    </lineage>
</organism>
<dbReference type="FunCoup" id="A0A165GQN7">
    <property type="interactions" value="264"/>
</dbReference>
<evidence type="ECO:0000256" key="1">
    <source>
        <dbReference type="ARBA" id="ARBA00004137"/>
    </source>
</evidence>
<keyword evidence="10 12" id="KW-1015">Disulfide bond</keyword>
<dbReference type="GO" id="GO:0015031">
    <property type="term" value="P:protein transport"/>
    <property type="evidence" value="ECO:0007669"/>
    <property type="project" value="UniProtKB-KW"/>
</dbReference>
<dbReference type="GO" id="GO:0045039">
    <property type="term" value="P:protein insertion into mitochondrial inner membrane"/>
    <property type="evidence" value="ECO:0007669"/>
    <property type="project" value="UniProtKB-ARBA"/>
</dbReference>
<evidence type="ECO:0000259" key="13">
    <source>
        <dbReference type="Pfam" id="PF02953"/>
    </source>
</evidence>
<dbReference type="Proteomes" id="UP000076842">
    <property type="component" value="Unassembled WGS sequence"/>
</dbReference>
<sequence>MSDFLRGALSGTPADREAKKQQLMEGVRNQVALQSAQTLINKITDNCFEKCVTKPGTSLGGSEERCLGQCMERYMEAFTVVSRAYTNRIAKERQSQLLNTGGVALH</sequence>
<dbReference type="AlphaFoldDB" id="A0A165GQN7"/>
<dbReference type="STRING" id="1353952.A0A165GQN7"/>
<keyword evidence="15" id="KW-1185">Reference proteome</keyword>
<evidence type="ECO:0000256" key="10">
    <source>
        <dbReference type="ARBA" id="ARBA00023157"/>
    </source>
</evidence>
<dbReference type="InterPro" id="IPR004217">
    <property type="entry name" value="Tim10-like"/>
</dbReference>
<keyword evidence="3 12" id="KW-0813">Transport</keyword>
<evidence type="ECO:0000256" key="3">
    <source>
        <dbReference type="ARBA" id="ARBA00022448"/>
    </source>
</evidence>
<comment type="subunit">
    <text evidence="12">Heterohexamer.</text>
</comment>
<proteinExistence type="inferred from homology"/>
<comment type="subcellular location">
    <subcellularLocation>
        <location evidence="1 12">Mitochondrion inner membrane</location>
        <topology evidence="1 12">Peripheral membrane protein</topology>
        <orientation evidence="1 12">Intermembrane side</orientation>
    </subcellularLocation>
</comment>
<comment type="domain">
    <text evidence="12">The twin CX3C motif contains 4 conserved Cys residues that form 2 disulfide bonds in the mitochondrial intermembrane space.</text>
</comment>
<keyword evidence="5 12" id="KW-0999">Mitochondrion inner membrane</keyword>
<evidence type="ECO:0000256" key="11">
    <source>
        <dbReference type="ARBA" id="ARBA00023186"/>
    </source>
</evidence>
<dbReference type="InParanoid" id="A0A165GQN7"/>
<accession>A0A165GQN7</accession>
<dbReference type="InterPro" id="IPR035427">
    <property type="entry name" value="Tim10-like_dom_sf"/>
</dbReference>
<keyword evidence="5 12" id="KW-0472">Membrane</keyword>
<dbReference type="GO" id="GO:0042719">
    <property type="term" value="C:mitochondrial intermembrane space chaperone complex"/>
    <property type="evidence" value="ECO:0007669"/>
    <property type="project" value="UniProtKB-ARBA"/>
</dbReference>
<dbReference type="SUPFAM" id="SSF144122">
    <property type="entry name" value="Tim10-like"/>
    <property type="match status" value="1"/>
</dbReference>
<dbReference type="OrthoDB" id="7813104at2759"/>
<evidence type="ECO:0000313" key="15">
    <source>
        <dbReference type="Proteomes" id="UP000076842"/>
    </source>
</evidence>
<keyword evidence="8 12" id="KW-0811">Translocation</keyword>
<feature type="domain" description="Tim10-like" evidence="13">
    <location>
        <begin position="27"/>
        <end position="86"/>
    </location>
</feature>
<evidence type="ECO:0000256" key="5">
    <source>
        <dbReference type="ARBA" id="ARBA00022792"/>
    </source>
</evidence>
<dbReference type="GO" id="GO:0005743">
    <property type="term" value="C:mitochondrial inner membrane"/>
    <property type="evidence" value="ECO:0007669"/>
    <property type="project" value="UniProtKB-SubCell"/>
</dbReference>
<comment type="function">
    <text evidence="12">Mitochondrial intermembrane chaperone that participates in the import and insertion of some multi-pass transmembrane proteins into the mitochondrial inner membrane. Also required for the transfer of beta-barrel precursors from the TOM complex to the sorting and assembly machinery (SAM complex) of the outer membrane. Acts as a chaperone-like protein that protects the hydrophobic precursors from aggregation and guide them through the mitochondrial intermembrane space.</text>
</comment>
<dbReference type="Pfam" id="PF02953">
    <property type="entry name" value="zf-Tim10_DDP"/>
    <property type="match status" value="1"/>
</dbReference>
<dbReference type="EMBL" id="KV423952">
    <property type="protein sequence ID" value="KZT58356.1"/>
    <property type="molecule type" value="Genomic_DNA"/>
</dbReference>
<name>A0A165GQN7_9BASI</name>
<evidence type="ECO:0000313" key="14">
    <source>
        <dbReference type="EMBL" id="KZT58356.1"/>
    </source>
</evidence>
<keyword evidence="6" id="KW-0862">Zinc</keyword>
<dbReference type="FunFam" id="1.10.287.810:FF:000001">
    <property type="entry name" value="mitochondrial import inner membrane translocase subunit TIM13"/>
    <property type="match status" value="1"/>
</dbReference>
<dbReference type="Gene3D" id="1.10.287.810">
    <property type="entry name" value="Mitochondrial import inner membrane translocase subunit tim13 like domains"/>
    <property type="match status" value="1"/>
</dbReference>
<evidence type="ECO:0000256" key="7">
    <source>
        <dbReference type="ARBA" id="ARBA00022927"/>
    </source>
</evidence>
<evidence type="ECO:0000256" key="12">
    <source>
        <dbReference type="RuleBase" id="RU367043"/>
    </source>
</evidence>
<evidence type="ECO:0000256" key="9">
    <source>
        <dbReference type="ARBA" id="ARBA00023128"/>
    </source>
</evidence>